<feature type="domain" description="Flagellar hook-length control protein-like C-terminal" evidence="5">
    <location>
        <begin position="300"/>
        <end position="382"/>
    </location>
</feature>
<dbReference type="PRINTS" id="PR01007">
    <property type="entry name" value="FLGHOOKFLIK"/>
</dbReference>
<dbReference type="CDD" id="cd17470">
    <property type="entry name" value="T3SS_Flik_C"/>
    <property type="match status" value="1"/>
</dbReference>
<evidence type="ECO:0000259" key="5">
    <source>
        <dbReference type="Pfam" id="PF02120"/>
    </source>
</evidence>
<keyword evidence="3" id="KW-1005">Bacterial flagellum biogenesis</keyword>
<dbReference type="EMBL" id="CP113517">
    <property type="protein sequence ID" value="WAR43437.1"/>
    <property type="molecule type" value="Genomic_DNA"/>
</dbReference>
<dbReference type="RefSeq" id="WP_255188405.1">
    <property type="nucleotide sequence ID" value="NZ_CP113517.1"/>
</dbReference>
<dbReference type="InterPro" id="IPR021136">
    <property type="entry name" value="Flagellar_hook_control-like_C"/>
</dbReference>
<evidence type="ECO:0000313" key="6">
    <source>
        <dbReference type="EMBL" id="WAR43437.1"/>
    </source>
</evidence>
<sequence length="437" mass="46210">MNIQGVNLLSLLSGSENLGNLQQGLLGSADGEAGFASALMEQLGLLQGKGASPDLAAIQDWMDSAKNGNAEPGLQGFAAWFGKDLPPTANKTGADIDLEDTLQTLAGVLQELQQLDADAPIDVPALDTLKVDGDSAPVADDGDAAANVAAFVPIFVPAPELQDNAEPLTELSEPSVSFANKSAVANPQAGNPDERLESASTEADMLGPDFDRSISAMLAEQGADGKSQQDKNNLGFKAENLLNQMEQQTDGGEAGKTLPGVAADIARLNQAVRGEASPVPAQPAMSKHFADPAWNKELGEKLIWMHKQSIPSVELRLNPEHLGPVLVRIDVNQDQAHIAFTAQHLAVKDAIEAAIPKLREMFSGQQLNLADVNVSQQQSDQRQQARDFFQMASEQHRRDHAELDTDGNGTGNAAQNLVDEIEAGRAVASNGLLSLFA</sequence>
<name>A0ABY7GDS4_9GAMM</name>
<dbReference type="InterPro" id="IPR038610">
    <property type="entry name" value="FliK-like_C_sf"/>
</dbReference>
<evidence type="ECO:0000256" key="4">
    <source>
        <dbReference type="SAM" id="MobiDB-lite"/>
    </source>
</evidence>
<feature type="region of interest" description="Disordered" evidence="4">
    <location>
        <begin position="182"/>
        <end position="201"/>
    </location>
</feature>
<evidence type="ECO:0000256" key="2">
    <source>
        <dbReference type="ARBA" id="ARBA00009149"/>
    </source>
</evidence>
<dbReference type="InterPro" id="IPR001635">
    <property type="entry name" value="Flag_hook_Flik"/>
</dbReference>
<reference evidence="6" key="1">
    <citation type="submission" date="2022-11" db="EMBL/GenBank/DDBJ databases">
        <title>Methylomonas rapida sp. nov., Carotenoid-Producing Obligate Methanotrophs with High Growth Characteristics and Biotechnological Potential.</title>
        <authorList>
            <person name="Tikhonova E.N."/>
            <person name="Suleimanov R.Z."/>
            <person name="Miroshnikov K."/>
            <person name="Oshkin I.Y."/>
            <person name="Belova S.E."/>
            <person name="Danilova O.V."/>
            <person name="Ashikhmin A."/>
            <person name="Konopkin A."/>
            <person name="But S.Y."/>
            <person name="Khmelenina V.N."/>
            <person name="Kuznetsov N."/>
            <person name="Pimenov N.V."/>
            <person name="Dedysh S.N."/>
        </authorList>
    </citation>
    <scope>NUCLEOTIDE SEQUENCE</scope>
    <source>
        <strain evidence="6">MP1</strain>
    </source>
</reference>
<keyword evidence="6" id="KW-0966">Cell projection</keyword>
<proteinExistence type="inferred from homology"/>
<keyword evidence="6" id="KW-0969">Cilium</keyword>
<dbReference type="Proteomes" id="UP001162780">
    <property type="component" value="Chromosome"/>
</dbReference>
<organism evidence="6 7">
    <name type="scientific">Methylomonas rapida</name>
    <dbReference type="NCBI Taxonomy" id="2963939"/>
    <lineage>
        <taxon>Bacteria</taxon>
        <taxon>Pseudomonadati</taxon>
        <taxon>Pseudomonadota</taxon>
        <taxon>Gammaproteobacteria</taxon>
        <taxon>Methylococcales</taxon>
        <taxon>Methylococcaceae</taxon>
        <taxon>Methylomonas</taxon>
    </lineage>
</organism>
<evidence type="ECO:0000313" key="7">
    <source>
        <dbReference type="Proteomes" id="UP001162780"/>
    </source>
</evidence>
<comment type="similarity">
    <text evidence="2">Belongs to the FliK family.</text>
</comment>
<keyword evidence="7" id="KW-1185">Reference proteome</keyword>
<evidence type="ECO:0000256" key="1">
    <source>
        <dbReference type="ARBA" id="ARBA00003944"/>
    </source>
</evidence>
<accession>A0ABY7GDS4</accession>
<dbReference type="Pfam" id="PF02120">
    <property type="entry name" value="Flg_hook"/>
    <property type="match status" value="1"/>
</dbReference>
<feature type="region of interest" description="Disordered" evidence="4">
    <location>
        <begin position="393"/>
        <end position="413"/>
    </location>
</feature>
<gene>
    <name evidence="6" type="ORF">NM686_013735</name>
</gene>
<dbReference type="InterPro" id="IPR052563">
    <property type="entry name" value="FliK"/>
</dbReference>
<feature type="compositionally biased region" description="Basic and acidic residues" evidence="4">
    <location>
        <begin position="394"/>
        <end position="403"/>
    </location>
</feature>
<protein>
    <submittedName>
        <fullName evidence="6">Flagellar hook-length control protein FliK</fullName>
    </submittedName>
</protein>
<comment type="function">
    <text evidence="1">Controls the length of the flagellar hook.</text>
</comment>
<dbReference type="PANTHER" id="PTHR37533">
    <property type="entry name" value="FLAGELLAR HOOK-LENGTH CONTROL PROTEIN"/>
    <property type="match status" value="1"/>
</dbReference>
<keyword evidence="6" id="KW-0282">Flagellum</keyword>
<evidence type="ECO:0000256" key="3">
    <source>
        <dbReference type="ARBA" id="ARBA00022795"/>
    </source>
</evidence>
<dbReference type="PANTHER" id="PTHR37533:SF2">
    <property type="entry name" value="FLAGELLAR HOOK-LENGTH CONTROL PROTEIN"/>
    <property type="match status" value="1"/>
</dbReference>
<dbReference type="Gene3D" id="3.30.750.140">
    <property type="match status" value="1"/>
</dbReference>